<reference evidence="6" key="1">
    <citation type="journal article" date="2019" name="Int. J. Syst. Evol. Microbiol.">
        <title>The Global Catalogue of Microorganisms (GCM) 10K type strain sequencing project: providing services to taxonomists for standard genome sequencing and annotation.</title>
        <authorList>
            <consortium name="The Broad Institute Genomics Platform"/>
            <consortium name="The Broad Institute Genome Sequencing Center for Infectious Disease"/>
            <person name="Wu L."/>
            <person name="Ma J."/>
        </authorList>
    </citation>
    <scope>NUCLEOTIDE SEQUENCE [LARGE SCALE GENOMIC DNA]</scope>
    <source>
        <strain evidence="6">JCM 17805</strain>
    </source>
</reference>
<proteinExistence type="inferred from homology"/>
<dbReference type="EMBL" id="BAABFL010000036">
    <property type="protein sequence ID" value="GAA4648169.1"/>
    <property type="molecule type" value="Genomic_DNA"/>
</dbReference>
<keyword evidence="6" id="KW-1185">Reference proteome</keyword>
<evidence type="ECO:0000256" key="2">
    <source>
        <dbReference type="ARBA" id="ARBA00007067"/>
    </source>
</evidence>
<dbReference type="PANTHER" id="PTHR34874:SF3">
    <property type="entry name" value="SULFURTRANSFERASE TUSD"/>
    <property type="match status" value="1"/>
</dbReference>
<protein>
    <submittedName>
        <fullName evidence="5">Sulfurtransferase complex subunit TusD</fullName>
    </submittedName>
</protein>
<dbReference type="NCBIfam" id="NF001237">
    <property type="entry name" value="PRK00207.1"/>
    <property type="match status" value="1"/>
</dbReference>
<comment type="similarity">
    <text evidence="2">Belongs to the DsrE/TusD family.</text>
</comment>
<evidence type="ECO:0000256" key="1">
    <source>
        <dbReference type="ARBA" id="ARBA00004496"/>
    </source>
</evidence>
<dbReference type="Pfam" id="PF02635">
    <property type="entry name" value="DsrE"/>
    <property type="match status" value="1"/>
</dbReference>
<gene>
    <name evidence="5" type="primary">tusD</name>
    <name evidence="5" type="ORF">GCM10023116_04350</name>
</gene>
<dbReference type="InterPro" id="IPR003787">
    <property type="entry name" value="Sulphur_relay_DsrE/F-like"/>
</dbReference>
<dbReference type="PANTHER" id="PTHR34874">
    <property type="entry name" value="PROTEIN YCHN"/>
    <property type="match status" value="1"/>
</dbReference>
<evidence type="ECO:0000313" key="6">
    <source>
        <dbReference type="Proteomes" id="UP001500604"/>
    </source>
</evidence>
<organism evidence="5 6">
    <name type="scientific">Kistimonas scapharcae</name>
    <dbReference type="NCBI Taxonomy" id="1036133"/>
    <lineage>
        <taxon>Bacteria</taxon>
        <taxon>Pseudomonadati</taxon>
        <taxon>Pseudomonadota</taxon>
        <taxon>Gammaproteobacteria</taxon>
        <taxon>Oceanospirillales</taxon>
        <taxon>Endozoicomonadaceae</taxon>
        <taxon>Kistimonas</taxon>
    </lineage>
</organism>
<name>A0ABP8UXW2_9GAMM</name>
<dbReference type="SUPFAM" id="SSF75169">
    <property type="entry name" value="DsrEFH-like"/>
    <property type="match status" value="1"/>
</dbReference>
<keyword evidence="4" id="KW-0808">Transferase</keyword>
<sequence length="130" mass="14331">MQYTLAIYGAPYSSQACQTALNFARAAINRGHTIYRVFLYQDAVHTASTLAVPPQDEPHLYAEWETLAKDHDIDMVVCISAALRRGVLDETESDRYDKPHPNMSSAFSVSGLGQLVDGAIHCDRLITFGA</sequence>
<dbReference type="RefSeq" id="WP_345193495.1">
    <property type="nucleotide sequence ID" value="NZ_BAABFL010000036.1"/>
</dbReference>
<keyword evidence="3" id="KW-0963">Cytoplasm</keyword>
<comment type="subcellular location">
    <subcellularLocation>
        <location evidence="1">Cytoplasm</location>
    </subcellularLocation>
</comment>
<accession>A0ABP8UXW2</accession>
<comment type="caution">
    <text evidence="5">The sequence shown here is derived from an EMBL/GenBank/DDBJ whole genome shotgun (WGS) entry which is preliminary data.</text>
</comment>
<evidence type="ECO:0000313" key="5">
    <source>
        <dbReference type="EMBL" id="GAA4648169.1"/>
    </source>
</evidence>
<dbReference type="InterPro" id="IPR017463">
    <property type="entry name" value="Sulphur_relay_TusD/DsrE"/>
</dbReference>
<dbReference type="Gene3D" id="3.40.1260.10">
    <property type="entry name" value="DsrEFH-like"/>
    <property type="match status" value="1"/>
</dbReference>
<dbReference type="InterPro" id="IPR027396">
    <property type="entry name" value="DsrEFH-like"/>
</dbReference>
<dbReference type="Proteomes" id="UP001500604">
    <property type="component" value="Unassembled WGS sequence"/>
</dbReference>
<evidence type="ECO:0000256" key="3">
    <source>
        <dbReference type="ARBA" id="ARBA00022490"/>
    </source>
</evidence>
<dbReference type="NCBIfam" id="TIGR03012">
    <property type="entry name" value="sulf_tusD_dsrE"/>
    <property type="match status" value="1"/>
</dbReference>
<evidence type="ECO:0000256" key="4">
    <source>
        <dbReference type="ARBA" id="ARBA00022679"/>
    </source>
</evidence>